<reference evidence="1" key="1">
    <citation type="submission" date="2021-03" db="EMBL/GenBank/DDBJ databases">
        <title>Antimicrobial resistance genes in bacteria isolated from Japanese honey, and their potential for conferring macrolide and lincosamide resistance in the American foulbrood pathogen Paenibacillus larvae.</title>
        <authorList>
            <person name="Okamoto M."/>
            <person name="Kumagai M."/>
            <person name="Kanamori H."/>
            <person name="Takamatsu D."/>
        </authorList>
    </citation>
    <scope>NUCLEOTIDE SEQUENCE</scope>
    <source>
        <strain evidence="1">J2TS6</strain>
    </source>
</reference>
<dbReference type="AlphaFoldDB" id="A0A920CF85"/>
<proteinExistence type="predicted"/>
<gene>
    <name evidence="1" type="ORF">J2TS6_56080</name>
</gene>
<organism evidence="1 2">
    <name type="scientific">Paenibacillus albilobatus</name>
    <dbReference type="NCBI Taxonomy" id="2716884"/>
    <lineage>
        <taxon>Bacteria</taxon>
        <taxon>Bacillati</taxon>
        <taxon>Bacillota</taxon>
        <taxon>Bacilli</taxon>
        <taxon>Bacillales</taxon>
        <taxon>Paenibacillaceae</taxon>
        <taxon>Paenibacillus</taxon>
    </lineage>
</organism>
<sequence>MGFIPETRHAQTGRGIPDAADFPAAVKMIQKKNEDAGPKKGGPAFFELLWKGRSNQYFFV</sequence>
<name>A0A920CF85_9BACL</name>
<evidence type="ECO:0000313" key="2">
    <source>
        <dbReference type="Proteomes" id="UP000679779"/>
    </source>
</evidence>
<dbReference type="EMBL" id="BORQ01000010">
    <property type="protein sequence ID" value="GIO34467.1"/>
    <property type="molecule type" value="Genomic_DNA"/>
</dbReference>
<keyword evidence="2" id="KW-1185">Reference proteome</keyword>
<dbReference type="Proteomes" id="UP000679779">
    <property type="component" value="Unassembled WGS sequence"/>
</dbReference>
<accession>A0A920CF85</accession>
<protein>
    <submittedName>
        <fullName evidence="1">Uncharacterized protein</fullName>
    </submittedName>
</protein>
<comment type="caution">
    <text evidence="1">The sequence shown here is derived from an EMBL/GenBank/DDBJ whole genome shotgun (WGS) entry which is preliminary data.</text>
</comment>
<evidence type="ECO:0000313" key="1">
    <source>
        <dbReference type="EMBL" id="GIO34467.1"/>
    </source>
</evidence>